<dbReference type="CDD" id="cd11386">
    <property type="entry name" value="MCP_signal"/>
    <property type="match status" value="1"/>
</dbReference>
<feature type="domain" description="HAMP" evidence="10">
    <location>
        <begin position="346"/>
        <end position="397"/>
    </location>
</feature>
<keyword evidence="12" id="KW-1185">Reference proteome</keyword>
<dbReference type="EMBL" id="NFZS01000004">
    <property type="protein sequence ID" value="RAO75595.1"/>
    <property type="molecule type" value="Genomic_DNA"/>
</dbReference>
<dbReference type="InterPro" id="IPR003660">
    <property type="entry name" value="HAMP_dom"/>
</dbReference>
<feature type="domain" description="Methyl-accepting transducer" evidence="9">
    <location>
        <begin position="402"/>
        <end position="638"/>
    </location>
</feature>
<dbReference type="Gene3D" id="1.10.287.950">
    <property type="entry name" value="Methyl-accepting chemotaxis protein"/>
    <property type="match status" value="1"/>
</dbReference>
<dbReference type="SMART" id="SM00283">
    <property type="entry name" value="MA"/>
    <property type="match status" value="1"/>
</dbReference>
<keyword evidence="5 7" id="KW-0807">Transducer</keyword>
<sequence>MSTTGGVGKERGYTGLIIALIIAFGFTGVDFVMLTLRGREDTQAVGLTTQIQVLSQQTAKYALEAADGNVDSFKELETNRNAIDSAVQRLVKGDDKGGMKPYADNNATPAGRAVAALGNAWGQLDADIGKILSNKALVVDSAQRAGTLSRDLPLLNSSMEQVVNILQQRGGSAEQTYTSARQMLLADRMIRRVQEVLQGGDASQPAADGLARDGQLYGSVLKGLLEGNAEVGVRAMGDANARKILTDMQTQWDNLQDPVGKLVGAAGNLSDVKRAGNQASLDSQNVLLRANELADQIAKLPTRRLFPNLWWGVLGAIGAAAFLIVLVVQLVADQRRRFQESTELNQRNQEAIMRLLDEMGSLAEGDLTVKTTVTEDITGAIADSVNYAIDELRTLVTTINETSEQVSSSAQETQTTARHLAESAQHQAQRISTATTAINQIASLMDTVSKDSAESADVAERSVKIASRGAEVVRETISGMDSIRDQIQETSKRIKRLGESSQEIGSIVELINDIAEQTNILALNAAIQAASAGEAGRGFAVVADEVQRLAERSASATKRIETLVQTIQSDTNEAVNSMEQTTAEVVAGARLAEDAGSALGDIERVSHDLSALIQNISTQARQQSTAATDISVSMNAIQEITSQTSQGASQTADSIGYLAQLASDLRRSVAHFKLPG</sequence>
<feature type="transmembrane region" description="Helical" evidence="8">
    <location>
        <begin position="309"/>
        <end position="332"/>
    </location>
</feature>
<accession>A0A328P4T0</accession>
<keyword evidence="3 8" id="KW-1133">Transmembrane helix</keyword>
<dbReference type="PROSITE" id="PS50885">
    <property type="entry name" value="HAMP"/>
    <property type="match status" value="1"/>
</dbReference>
<evidence type="ECO:0000256" key="6">
    <source>
        <dbReference type="ARBA" id="ARBA00029447"/>
    </source>
</evidence>
<name>A0A328P4T0_9GAMM</name>
<dbReference type="InterPro" id="IPR004089">
    <property type="entry name" value="MCPsignal_dom"/>
</dbReference>
<dbReference type="GO" id="GO:0006935">
    <property type="term" value="P:chemotaxis"/>
    <property type="evidence" value="ECO:0007669"/>
    <property type="project" value="UniProtKB-ARBA"/>
</dbReference>
<evidence type="ECO:0000256" key="7">
    <source>
        <dbReference type="PROSITE-ProRule" id="PRU00284"/>
    </source>
</evidence>
<evidence type="ECO:0000313" key="11">
    <source>
        <dbReference type="EMBL" id="RAO75595.1"/>
    </source>
</evidence>
<reference evidence="11 12" key="1">
    <citation type="journal article" date="2018" name="Genet. Mol. Biol.">
        <title>The genome sequence of Dyella jiangningensis FCAV SCS01 from a lignocellulose-decomposing microbial consortium metagenome reveals potential for biotechnological applications.</title>
        <authorList>
            <person name="Desiderato J.G."/>
            <person name="Alvarenga D.O."/>
            <person name="Constancio M.T.L."/>
            <person name="Alves L.M.C."/>
            <person name="Varani A.M."/>
        </authorList>
    </citation>
    <scope>NUCLEOTIDE SEQUENCE [LARGE SCALE GENOMIC DNA]</scope>
    <source>
        <strain evidence="11 12">FCAV SCS01</strain>
    </source>
</reference>
<dbReference type="RefSeq" id="WP_111984064.1">
    <property type="nucleotide sequence ID" value="NZ_NFZS01000004.1"/>
</dbReference>
<evidence type="ECO:0000259" key="10">
    <source>
        <dbReference type="PROSITE" id="PS50885"/>
    </source>
</evidence>
<evidence type="ECO:0000256" key="2">
    <source>
        <dbReference type="ARBA" id="ARBA00022692"/>
    </source>
</evidence>
<evidence type="ECO:0000256" key="5">
    <source>
        <dbReference type="ARBA" id="ARBA00023224"/>
    </source>
</evidence>
<organism evidence="11 12">
    <name type="scientific">Dyella jiangningensis</name>
    <dbReference type="NCBI Taxonomy" id="1379159"/>
    <lineage>
        <taxon>Bacteria</taxon>
        <taxon>Pseudomonadati</taxon>
        <taxon>Pseudomonadota</taxon>
        <taxon>Gammaproteobacteria</taxon>
        <taxon>Lysobacterales</taxon>
        <taxon>Rhodanobacteraceae</taxon>
        <taxon>Dyella</taxon>
    </lineage>
</organism>
<gene>
    <name evidence="11" type="ORF">CA260_16175</name>
</gene>
<evidence type="ECO:0000313" key="12">
    <source>
        <dbReference type="Proteomes" id="UP000248926"/>
    </source>
</evidence>
<feature type="transmembrane region" description="Helical" evidence="8">
    <location>
        <begin position="12"/>
        <end position="34"/>
    </location>
</feature>
<dbReference type="Pfam" id="PF00015">
    <property type="entry name" value="MCPsignal"/>
    <property type="match status" value="1"/>
</dbReference>
<comment type="subcellular location">
    <subcellularLocation>
        <location evidence="1">Membrane</location>
        <topology evidence="1">Multi-pass membrane protein</topology>
    </subcellularLocation>
</comment>
<keyword evidence="4 8" id="KW-0472">Membrane</keyword>
<dbReference type="PROSITE" id="PS50111">
    <property type="entry name" value="CHEMOTAXIS_TRANSDUC_2"/>
    <property type="match status" value="1"/>
</dbReference>
<evidence type="ECO:0000256" key="3">
    <source>
        <dbReference type="ARBA" id="ARBA00022989"/>
    </source>
</evidence>
<evidence type="ECO:0000256" key="4">
    <source>
        <dbReference type="ARBA" id="ARBA00023136"/>
    </source>
</evidence>
<proteinExistence type="inferred from homology"/>
<dbReference type="FunFam" id="1.10.287.950:FF:000001">
    <property type="entry name" value="Methyl-accepting chemotaxis sensory transducer"/>
    <property type="match status" value="1"/>
</dbReference>
<dbReference type="AlphaFoldDB" id="A0A328P4T0"/>
<dbReference type="SUPFAM" id="SSF58104">
    <property type="entry name" value="Methyl-accepting chemotaxis protein (MCP) signaling domain"/>
    <property type="match status" value="1"/>
</dbReference>
<dbReference type="PANTHER" id="PTHR32089">
    <property type="entry name" value="METHYL-ACCEPTING CHEMOTAXIS PROTEIN MCPB"/>
    <property type="match status" value="1"/>
</dbReference>
<evidence type="ECO:0000259" key="9">
    <source>
        <dbReference type="PROSITE" id="PS50111"/>
    </source>
</evidence>
<dbReference type="GO" id="GO:0007165">
    <property type="term" value="P:signal transduction"/>
    <property type="evidence" value="ECO:0007669"/>
    <property type="project" value="UniProtKB-KW"/>
</dbReference>
<protein>
    <submittedName>
        <fullName evidence="11">Chemotaxis protein</fullName>
    </submittedName>
</protein>
<comment type="caution">
    <text evidence="11">The sequence shown here is derived from an EMBL/GenBank/DDBJ whole genome shotgun (WGS) entry which is preliminary data.</text>
</comment>
<dbReference type="PANTHER" id="PTHR32089:SF119">
    <property type="entry name" value="METHYL-ACCEPTING CHEMOTAXIS PROTEIN CTPL"/>
    <property type="match status" value="1"/>
</dbReference>
<evidence type="ECO:0000256" key="1">
    <source>
        <dbReference type="ARBA" id="ARBA00004141"/>
    </source>
</evidence>
<dbReference type="Proteomes" id="UP000248926">
    <property type="component" value="Unassembled WGS sequence"/>
</dbReference>
<keyword evidence="2 8" id="KW-0812">Transmembrane</keyword>
<comment type="similarity">
    <text evidence="6">Belongs to the methyl-accepting chemotaxis (MCP) protein family.</text>
</comment>
<dbReference type="OrthoDB" id="9177152at2"/>
<dbReference type="GO" id="GO:0016020">
    <property type="term" value="C:membrane"/>
    <property type="evidence" value="ECO:0007669"/>
    <property type="project" value="UniProtKB-SubCell"/>
</dbReference>
<evidence type="ECO:0000256" key="8">
    <source>
        <dbReference type="SAM" id="Phobius"/>
    </source>
</evidence>